<dbReference type="GO" id="GO:0046872">
    <property type="term" value="F:metal ion binding"/>
    <property type="evidence" value="ECO:0007669"/>
    <property type="project" value="UniProtKB-KW"/>
</dbReference>
<dbReference type="GO" id="GO:0005886">
    <property type="term" value="C:plasma membrane"/>
    <property type="evidence" value="ECO:0007669"/>
    <property type="project" value="TreeGrafter"/>
</dbReference>
<dbReference type="GO" id="GO:0005388">
    <property type="term" value="F:P-type calcium transporter activity"/>
    <property type="evidence" value="ECO:0007669"/>
    <property type="project" value="TreeGrafter"/>
</dbReference>
<dbReference type="Pfam" id="PF00689">
    <property type="entry name" value="Cation_ATPase_C"/>
    <property type="match status" value="1"/>
</dbReference>
<keyword evidence="3" id="KW-0812">Transmembrane</keyword>
<evidence type="ECO:0000313" key="6">
    <source>
        <dbReference type="Proteomes" id="UP000237000"/>
    </source>
</evidence>
<dbReference type="OrthoDB" id="3352408at2759"/>
<keyword evidence="3" id="KW-1133">Transmembrane helix</keyword>
<evidence type="ECO:0000256" key="2">
    <source>
        <dbReference type="ARBA" id="ARBA00022842"/>
    </source>
</evidence>
<dbReference type="EMBL" id="JXTC01000121">
    <property type="protein sequence ID" value="PON87167.1"/>
    <property type="molecule type" value="Genomic_DNA"/>
</dbReference>
<feature type="domain" description="Cation-transporting P-type ATPase C-terminal" evidence="4">
    <location>
        <begin position="87"/>
        <end position="257"/>
    </location>
</feature>
<dbReference type="InterPro" id="IPR023298">
    <property type="entry name" value="ATPase_P-typ_TM_dom_sf"/>
</dbReference>
<dbReference type="AlphaFoldDB" id="A0A2P5ENP2"/>
<dbReference type="STRING" id="63057.A0A2P5ENP2"/>
<dbReference type="Gene3D" id="1.20.1110.10">
    <property type="entry name" value="Calcium-transporting ATPase, transmembrane domain"/>
    <property type="match status" value="2"/>
</dbReference>
<sequence length="268" mass="29863">MRDNTIVRKLFACESMGSATIICTDKIGTLTLNEMMVTEVCLGKEILSEHGVSKMSTTVFHFLREALTINFAALISNFVASMCSGKVPLTAVQILWVNLKMDILAALALATEQPTNKLTKKPYVSRSGPLITIVMWRNLVAHVLFQVTILLTLQFKGSSIIGVDEKVKDTLIIFNTFVLCQVFNEFNARKLVKKNIFEGIHKNKLFLAMIGITVLLQVVVVEFLNKFAGTERLNWGQWRASIGIAALSWPIDWLVKCILVCGNEIPAE</sequence>
<feature type="transmembrane region" description="Helical" evidence="3">
    <location>
        <begin position="205"/>
        <end position="224"/>
    </location>
</feature>
<accession>A0A2P5ENP2</accession>
<dbReference type="Proteomes" id="UP000237000">
    <property type="component" value="Unassembled WGS sequence"/>
</dbReference>
<dbReference type="PANTHER" id="PTHR24093:SF509">
    <property type="entry name" value="CALCIUM-TRANSPORTING ATPASE"/>
    <property type="match status" value="1"/>
</dbReference>
<name>A0A2P5ENP2_TREOI</name>
<keyword evidence="1" id="KW-0479">Metal-binding</keyword>
<reference evidence="6" key="1">
    <citation type="submission" date="2016-06" db="EMBL/GenBank/DDBJ databases">
        <title>Parallel loss of symbiosis genes in relatives of nitrogen-fixing non-legume Parasponia.</title>
        <authorList>
            <person name="Van Velzen R."/>
            <person name="Holmer R."/>
            <person name="Bu F."/>
            <person name="Rutten L."/>
            <person name="Van Zeijl A."/>
            <person name="Liu W."/>
            <person name="Santuari L."/>
            <person name="Cao Q."/>
            <person name="Sharma T."/>
            <person name="Shen D."/>
            <person name="Roswanjaya Y."/>
            <person name="Wardhani T."/>
            <person name="Kalhor M.S."/>
            <person name="Jansen J."/>
            <person name="Van den Hoogen J."/>
            <person name="Gungor B."/>
            <person name="Hartog M."/>
            <person name="Hontelez J."/>
            <person name="Verver J."/>
            <person name="Yang W.-C."/>
            <person name="Schijlen E."/>
            <person name="Repin R."/>
            <person name="Schilthuizen M."/>
            <person name="Schranz E."/>
            <person name="Heidstra R."/>
            <person name="Miyata K."/>
            <person name="Fedorova E."/>
            <person name="Kohlen W."/>
            <person name="Bisseling T."/>
            <person name="Smit S."/>
            <person name="Geurts R."/>
        </authorList>
    </citation>
    <scope>NUCLEOTIDE SEQUENCE [LARGE SCALE GENOMIC DNA]</scope>
    <source>
        <strain evidence="6">cv. RG33-2</strain>
    </source>
</reference>
<evidence type="ECO:0000259" key="4">
    <source>
        <dbReference type="Pfam" id="PF00689"/>
    </source>
</evidence>
<evidence type="ECO:0000256" key="1">
    <source>
        <dbReference type="ARBA" id="ARBA00022723"/>
    </source>
</evidence>
<keyword evidence="6" id="KW-1185">Reference proteome</keyword>
<organism evidence="5 6">
    <name type="scientific">Trema orientale</name>
    <name type="common">Charcoal tree</name>
    <name type="synonym">Celtis orientalis</name>
    <dbReference type="NCBI Taxonomy" id="63057"/>
    <lineage>
        <taxon>Eukaryota</taxon>
        <taxon>Viridiplantae</taxon>
        <taxon>Streptophyta</taxon>
        <taxon>Embryophyta</taxon>
        <taxon>Tracheophyta</taxon>
        <taxon>Spermatophyta</taxon>
        <taxon>Magnoliopsida</taxon>
        <taxon>eudicotyledons</taxon>
        <taxon>Gunneridae</taxon>
        <taxon>Pentapetalae</taxon>
        <taxon>rosids</taxon>
        <taxon>fabids</taxon>
        <taxon>Rosales</taxon>
        <taxon>Cannabaceae</taxon>
        <taxon>Trema</taxon>
    </lineage>
</organism>
<dbReference type="InterPro" id="IPR006068">
    <property type="entry name" value="ATPase_P-typ_cation-transptr_C"/>
</dbReference>
<evidence type="ECO:0000313" key="5">
    <source>
        <dbReference type="EMBL" id="PON87167.1"/>
    </source>
</evidence>
<feature type="transmembrane region" description="Helical" evidence="3">
    <location>
        <begin position="130"/>
        <end position="155"/>
    </location>
</feature>
<proteinExistence type="predicted"/>
<keyword evidence="2" id="KW-0460">Magnesium</keyword>
<dbReference type="InParanoid" id="A0A2P5ENP2"/>
<feature type="transmembrane region" description="Helical" evidence="3">
    <location>
        <begin position="167"/>
        <end position="184"/>
    </location>
</feature>
<keyword evidence="3" id="KW-0472">Membrane</keyword>
<dbReference type="PANTHER" id="PTHR24093">
    <property type="entry name" value="CATION TRANSPORTING ATPASE"/>
    <property type="match status" value="1"/>
</dbReference>
<protein>
    <submittedName>
        <fullName evidence="5">P-type ATPase</fullName>
    </submittedName>
</protein>
<dbReference type="SUPFAM" id="SSF81665">
    <property type="entry name" value="Calcium ATPase, transmembrane domain M"/>
    <property type="match status" value="1"/>
</dbReference>
<comment type="caution">
    <text evidence="5">The sequence shown here is derived from an EMBL/GenBank/DDBJ whole genome shotgun (WGS) entry which is preliminary data.</text>
</comment>
<gene>
    <name evidence="5" type="ORF">TorRG33x02_171160</name>
</gene>
<evidence type="ECO:0000256" key="3">
    <source>
        <dbReference type="SAM" id="Phobius"/>
    </source>
</evidence>